<feature type="compositionally biased region" description="Basic and acidic residues" evidence="8">
    <location>
        <begin position="124"/>
        <end position="141"/>
    </location>
</feature>
<dbReference type="Pfam" id="PF03215">
    <property type="entry name" value="Rad17"/>
    <property type="match status" value="1"/>
</dbReference>
<dbReference type="Proteomes" id="UP001140453">
    <property type="component" value="Unassembled WGS sequence"/>
</dbReference>
<keyword evidence="3" id="KW-0547">Nucleotide-binding</keyword>
<keyword evidence="7" id="KW-0131">Cell cycle</keyword>
<feature type="compositionally biased region" description="Acidic residues" evidence="8">
    <location>
        <begin position="840"/>
        <end position="853"/>
    </location>
</feature>
<protein>
    <submittedName>
        <fullName evidence="10">RFC checkpoint protein Rad17</fullName>
    </submittedName>
</protein>
<evidence type="ECO:0000256" key="2">
    <source>
        <dbReference type="ARBA" id="ARBA00006168"/>
    </source>
</evidence>
<dbReference type="Pfam" id="PF25812">
    <property type="entry name" value="RAD24_helical"/>
    <property type="match status" value="1"/>
</dbReference>
<gene>
    <name evidence="10" type="primary">rad17</name>
    <name evidence="10" type="ORF">N0V93_001010</name>
</gene>
<evidence type="ECO:0000256" key="4">
    <source>
        <dbReference type="ARBA" id="ARBA00022763"/>
    </source>
</evidence>
<evidence type="ECO:0000256" key="6">
    <source>
        <dbReference type="ARBA" id="ARBA00023242"/>
    </source>
</evidence>
<reference evidence="10" key="1">
    <citation type="submission" date="2022-10" db="EMBL/GenBank/DDBJ databases">
        <title>Tapping the CABI collections for fungal endophytes: first genome assemblies for Collariella, Neodidymelliopsis, Ascochyta clinopodiicola, Didymella pomorum, Didymosphaeria variabile, Neocosmospora piperis and Neocucurbitaria cava.</title>
        <authorList>
            <person name="Hill R."/>
        </authorList>
    </citation>
    <scope>NUCLEOTIDE SEQUENCE</scope>
    <source>
        <strain evidence="10">IMI 355082</strain>
    </source>
</reference>
<keyword evidence="5" id="KW-0067">ATP-binding</keyword>
<feature type="compositionally biased region" description="Basic residues" evidence="8">
    <location>
        <begin position="1"/>
        <end position="10"/>
    </location>
</feature>
<dbReference type="GO" id="GO:0000077">
    <property type="term" value="P:DNA damage checkpoint signaling"/>
    <property type="evidence" value="ECO:0007669"/>
    <property type="project" value="TreeGrafter"/>
</dbReference>
<dbReference type="InterPro" id="IPR004582">
    <property type="entry name" value="Checkpoint_prot_Rad17_Rad24"/>
</dbReference>
<feature type="compositionally biased region" description="Acidic residues" evidence="8">
    <location>
        <begin position="903"/>
        <end position="913"/>
    </location>
</feature>
<accession>A0A9W8Z331</accession>
<dbReference type="AlphaFoldDB" id="A0A9W8Z331"/>
<feature type="compositionally biased region" description="Low complexity" evidence="8">
    <location>
        <begin position="770"/>
        <end position="781"/>
    </location>
</feature>
<dbReference type="GO" id="GO:0003689">
    <property type="term" value="F:DNA clamp loader activity"/>
    <property type="evidence" value="ECO:0007669"/>
    <property type="project" value="TreeGrafter"/>
</dbReference>
<name>A0A9W8Z331_9PEZI</name>
<feature type="region of interest" description="Disordered" evidence="8">
    <location>
        <begin position="198"/>
        <end position="217"/>
    </location>
</feature>
<evidence type="ECO:0000256" key="3">
    <source>
        <dbReference type="ARBA" id="ARBA00022741"/>
    </source>
</evidence>
<dbReference type="EMBL" id="JAPEVB010000001">
    <property type="protein sequence ID" value="KAJ4396788.1"/>
    <property type="molecule type" value="Genomic_DNA"/>
</dbReference>
<dbReference type="PANTHER" id="PTHR12172">
    <property type="entry name" value="CELL CYCLE CHECKPOINT PROTEIN RAD17"/>
    <property type="match status" value="1"/>
</dbReference>
<keyword evidence="11" id="KW-1185">Reference proteome</keyword>
<dbReference type="SUPFAM" id="SSF52540">
    <property type="entry name" value="P-loop containing nucleoside triphosphate hydrolases"/>
    <property type="match status" value="1"/>
</dbReference>
<dbReference type="OrthoDB" id="10265971at2759"/>
<keyword evidence="4" id="KW-0227">DNA damage</keyword>
<evidence type="ECO:0000313" key="11">
    <source>
        <dbReference type="Proteomes" id="UP001140453"/>
    </source>
</evidence>
<dbReference type="PANTHER" id="PTHR12172:SF0">
    <property type="entry name" value="CELL CYCLE CHECKPOINT PROTEIN RAD17"/>
    <property type="match status" value="1"/>
</dbReference>
<dbReference type="GO" id="GO:0003682">
    <property type="term" value="F:chromatin binding"/>
    <property type="evidence" value="ECO:0007669"/>
    <property type="project" value="TreeGrafter"/>
</dbReference>
<evidence type="ECO:0000256" key="7">
    <source>
        <dbReference type="ARBA" id="ARBA00023306"/>
    </source>
</evidence>
<feature type="compositionally biased region" description="Basic and acidic residues" evidence="8">
    <location>
        <begin position="39"/>
        <end position="48"/>
    </location>
</feature>
<comment type="subcellular location">
    <subcellularLocation>
        <location evidence="1">Nucleus</location>
    </subcellularLocation>
</comment>
<dbReference type="Gene3D" id="3.40.50.300">
    <property type="entry name" value="P-loop containing nucleotide triphosphate hydrolases"/>
    <property type="match status" value="1"/>
</dbReference>
<feature type="region of interest" description="Disordered" evidence="8">
    <location>
        <begin position="839"/>
        <end position="913"/>
    </location>
</feature>
<comment type="caution">
    <text evidence="10">The sequence shown here is derived from an EMBL/GenBank/DDBJ whole genome shotgun (WGS) entry which is preliminary data.</text>
</comment>
<sequence>MAPPAKRKRNIVLDEADEQDERHTPTKKKNLTDYFSSPDTKEKDKVVHADPPTPDPPNTSRRTTRAAHAAAVRKLPAVSTRSRQFQSSSTKSPSPSPVKSKKFIDEKGKFANIRTLFSNQSQKVKAEPKTYGHSKNSDTHPLDIAADPLSDDDDDEEISVYRASETSLVGRKAQKRSGDGFEIDPISVNGSNAVGQRFLRPSRNKSASTAEAGDQRPWSERFGPVHLDELVVHKRKVADVRRWLQDILSGRMRQRLLVLKGAAGTGKTTTVQLLAKDMGFEILEWRNPGSTLGSTQGNQSASAQFEEFLGRGRKFGQLDFDTDDSTQATSQANGIALGHSDDSRQRVILIEEFPNTFMRSGSALTSFRRTVLQYLANNTPSLAAFGQSMTAGPIIPVVMVVSETLLTTTSASADSFTAHRLLGPEILRHPGTAVIEFRDIAPTLLAKSLELVVKKEARVSGRRRTPGPQVLKQLGEIGDIRNAISSLEFLCLRGDDADWGSKVAFTKTKKASKDQALTKGEEQSLQLISHREASLGIFHAVGKVVYNKRDELPFPDGSEAAIAEELPPYLSHLSRKKRSEVSVDTLIDETGTDTSTFISALHENYALSCERTGLADPESSLGYVNNCIEYLSEGDLLNPSRDSFFGGKGLTMSGRDQGSHILRQDEMAFEVAVRGLLFSLPCPVKRKSRPLGKGGDAHRMYFPMSGKLWREKEELQGLVDLWASKMLKGENPASRQQVSQNIASGASLFRETNSGSVDESSGQRNEPKYATQAQPTATAETSMSEDAPLVSLGSSALQEMVLERLPYMAHMMRRRRTPMFSLGIRDIEKVASFQGIGAPMDEETDEGIEDEEGAGPGAEAWATDKPTEEATPRKIRTSTFRARSEQSEGSMISSLQVHKLVLSDDDIEDDEDD</sequence>
<evidence type="ECO:0000259" key="9">
    <source>
        <dbReference type="Pfam" id="PF25812"/>
    </source>
</evidence>
<proteinExistence type="inferred from homology"/>
<dbReference type="GO" id="GO:0005634">
    <property type="term" value="C:nucleus"/>
    <property type="evidence" value="ECO:0007669"/>
    <property type="project" value="UniProtKB-SubCell"/>
</dbReference>
<keyword evidence="6" id="KW-0539">Nucleus</keyword>
<feature type="region of interest" description="Disordered" evidence="8">
    <location>
        <begin position="751"/>
        <end position="785"/>
    </location>
</feature>
<evidence type="ECO:0000256" key="8">
    <source>
        <dbReference type="SAM" id="MobiDB-lite"/>
    </source>
</evidence>
<feature type="compositionally biased region" description="Low complexity" evidence="8">
    <location>
        <begin position="78"/>
        <end position="93"/>
    </location>
</feature>
<evidence type="ECO:0000256" key="1">
    <source>
        <dbReference type="ARBA" id="ARBA00004123"/>
    </source>
</evidence>
<feature type="region of interest" description="Disordered" evidence="8">
    <location>
        <begin position="119"/>
        <end position="154"/>
    </location>
</feature>
<feature type="domain" description="Checkpoint protein RAD24-like helical bundle" evidence="9">
    <location>
        <begin position="532"/>
        <end position="643"/>
    </location>
</feature>
<feature type="compositionally biased region" description="Polar residues" evidence="8">
    <location>
        <begin position="877"/>
        <end position="896"/>
    </location>
</feature>
<dbReference type="GO" id="GO:0033314">
    <property type="term" value="P:mitotic DNA replication checkpoint signaling"/>
    <property type="evidence" value="ECO:0007669"/>
    <property type="project" value="TreeGrafter"/>
</dbReference>
<evidence type="ECO:0000256" key="5">
    <source>
        <dbReference type="ARBA" id="ARBA00022840"/>
    </source>
</evidence>
<feature type="compositionally biased region" description="Polar residues" evidence="8">
    <location>
        <begin position="751"/>
        <end position="764"/>
    </location>
</feature>
<dbReference type="InterPro" id="IPR057927">
    <property type="entry name" value="RAD24-like_helical"/>
</dbReference>
<feature type="region of interest" description="Disordered" evidence="8">
    <location>
        <begin position="1"/>
        <end position="105"/>
    </location>
</feature>
<dbReference type="InterPro" id="IPR027417">
    <property type="entry name" value="P-loop_NTPase"/>
</dbReference>
<organism evidence="10 11">
    <name type="scientific">Gnomoniopsis smithogilvyi</name>
    <dbReference type="NCBI Taxonomy" id="1191159"/>
    <lineage>
        <taxon>Eukaryota</taxon>
        <taxon>Fungi</taxon>
        <taxon>Dikarya</taxon>
        <taxon>Ascomycota</taxon>
        <taxon>Pezizomycotina</taxon>
        <taxon>Sordariomycetes</taxon>
        <taxon>Sordariomycetidae</taxon>
        <taxon>Diaporthales</taxon>
        <taxon>Gnomoniaceae</taxon>
        <taxon>Gnomoniopsis</taxon>
    </lineage>
</organism>
<evidence type="ECO:0000313" key="10">
    <source>
        <dbReference type="EMBL" id="KAJ4396788.1"/>
    </source>
</evidence>
<dbReference type="GO" id="GO:0005524">
    <property type="term" value="F:ATP binding"/>
    <property type="evidence" value="ECO:0007669"/>
    <property type="project" value="UniProtKB-KW"/>
</dbReference>
<comment type="similarity">
    <text evidence="2">Belongs to the rad17/RAD24 family.</text>
</comment>
<dbReference type="GO" id="GO:0006281">
    <property type="term" value="P:DNA repair"/>
    <property type="evidence" value="ECO:0007669"/>
    <property type="project" value="InterPro"/>
</dbReference>